<evidence type="ECO:0000313" key="2">
    <source>
        <dbReference type="EMBL" id="MDO1537356.1"/>
    </source>
</evidence>
<dbReference type="SUPFAM" id="SSF51556">
    <property type="entry name" value="Metallo-dependent hydrolases"/>
    <property type="match status" value="1"/>
</dbReference>
<comment type="caution">
    <text evidence="2">The sequence shown here is derived from an EMBL/GenBank/DDBJ whole genome shotgun (WGS) entry which is preliminary data.</text>
</comment>
<dbReference type="EMBL" id="JAUKVY010000039">
    <property type="protein sequence ID" value="MDO1537356.1"/>
    <property type="molecule type" value="Genomic_DNA"/>
</dbReference>
<feature type="domain" description="Amidohydrolase-related" evidence="1">
    <location>
        <begin position="1"/>
        <end position="149"/>
    </location>
</feature>
<dbReference type="RefSeq" id="WP_301815728.1">
    <property type="nucleotide sequence ID" value="NZ_JAUJZH010000039.1"/>
</dbReference>
<dbReference type="PANTHER" id="PTHR35563">
    <property type="entry name" value="BARREL METAL-DEPENDENT HYDROLASE, PUTATIVE (AFU_ORTHOLOGUE AFUA_1G16240)-RELATED"/>
    <property type="match status" value="1"/>
</dbReference>
<sequence>MADLGWHLQLYAAAQVTAALADRLPQLPAPVVLDHFALAEAGPQEGGGVLIDLLRTGRIHVKLSAPYRLASPGLAARWARVFLQAAPQAVLWGSDWPHTAREPGRGAHQVSPYRPVPPQTLAATLREWLATPGLRQQVLAGNPRALYAF</sequence>
<keyword evidence="3" id="KW-1185">Reference proteome</keyword>
<dbReference type="Proteomes" id="UP001169027">
    <property type="component" value="Unassembled WGS sequence"/>
</dbReference>
<accession>A0ABT8SEK8</accession>
<organism evidence="2 3">
    <name type="scientific">Variovorax ginsengisoli</name>
    <dbReference type="NCBI Taxonomy" id="363844"/>
    <lineage>
        <taxon>Bacteria</taxon>
        <taxon>Pseudomonadati</taxon>
        <taxon>Pseudomonadota</taxon>
        <taxon>Betaproteobacteria</taxon>
        <taxon>Burkholderiales</taxon>
        <taxon>Comamonadaceae</taxon>
        <taxon>Variovorax</taxon>
    </lineage>
</organism>
<dbReference type="InterPro" id="IPR052358">
    <property type="entry name" value="Aro_Compnd_Degr_Hydrolases"/>
</dbReference>
<evidence type="ECO:0000259" key="1">
    <source>
        <dbReference type="Pfam" id="PF04909"/>
    </source>
</evidence>
<evidence type="ECO:0000313" key="3">
    <source>
        <dbReference type="Proteomes" id="UP001169027"/>
    </source>
</evidence>
<dbReference type="Pfam" id="PF04909">
    <property type="entry name" value="Amidohydro_2"/>
    <property type="match status" value="1"/>
</dbReference>
<name>A0ABT8SEK8_9BURK</name>
<protein>
    <submittedName>
        <fullName evidence="2">Amidohydrolase family protein</fullName>
    </submittedName>
</protein>
<dbReference type="PANTHER" id="PTHR35563:SF2">
    <property type="entry name" value="BARREL METAL-DEPENDENT HYDROLASE, PUTATIVE (AFU_ORTHOLOGUE AFUA_1G16240)-RELATED"/>
    <property type="match status" value="1"/>
</dbReference>
<dbReference type="InterPro" id="IPR006680">
    <property type="entry name" value="Amidohydro-rel"/>
</dbReference>
<dbReference type="Gene3D" id="3.20.20.140">
    <property type="entry name" value="Metal-dependent hydrolases"/>
    <property type="match status" value="1"/>
</dbReference>
<dbReference type="InterPro" id="IPR032466">
    <property type="entry name" value="Metal_Hydrolase"/>
</dbReference>
<proteinExistence type="predicted"/>
<reference evidence="2" key="1">
    <citation type="submission" date="2023-06" db="EMBL/GenBank/DDBJ databases">
        <authorList>
            <person name="Jiang Y."/>
            <person name="Liu Q."/>
        </authorList>
    </citation>
    <scope>NUCLEOTIDE SEQUENCE</scope>
    <source>
        <strain evidence="2">CGMCC 1.12090</strain>
    </source>
</reference>
<gene>
    <name evidence="2" type="ORF">Q2T77_34400</name>
</gene>